<dbReference type="EMBL" id="QBMN01000179">
    <property type="protein sequence ID" value="PZO35190.1"/>
    <property type="molecule type" value="Genomic_DNA"/>
</dbReference>
<feature type="domain" description="ABC transmembrane type-1" evidence="8">
    <location>
        <begin position="1"/>
        <end position="142"/>
    </location>
</feature>
<evidence type="ECO:0000256" key="1">
    <source>
        <dbReference type="ARBA" id="ARBA00004651"/>
    </source>
</evidence>
<dbReference type="GO" id="GO:0055085">
    <property type="term" value="P:transmembrane transport"/>
    <property type="evidence" value="ECO:0007669"/>
    <property type="project" value="InterPro"/>
</dbReference>
<dbReference type="PANTHER" id="PTHR30043">
    <property type="entry name" value="PHOSPHONATES TRANSPORT SYSTEM PERMEASE PROTEIN"/>
    <property type="match status" value="1"/>
</dbReference>
<organism evidence="9 10">
    <name type="scientific">Shackletoniella antarctica</name>
    <dbReference type="NCBI Taxonomy" id="268115"/>
    <lineage>
        <taxon>Bacteria</taxon>
        <taxon>Bacillati</taxon>
        <taxon>Cyanobacteriota</taxon>
        <taxon>Cyanophyceae</taxon>
        <taxon>Oculatellales</taxon>
        <taxon>Oculatellaceae</taxon>
        <taxon>Shackletoniella</taxon>
    </lineage>
</organism>
<dbReference type="PROSITE" id="PS50928">
    <property type="entry name" value="ABC_TM1"/>
    <property type="match status" value="2"/>
</dbReference>
<dbReference type="PANTHER" id="PTHR30043:SF1">
    <property type="entry name" value="ABC TRANSPORT SYSTEM PERMEASE PROTEIN P69"/>
    <property type="match status" value="1"/>
</dbReference>
<keyword evidence="4 7" id="KW-0812">Transmembrane</keyword>
<feature type="transmembrane region" description="Helical" evidence="7">
    <location>
        <begin position="96"/>
        <end position="116"/>
    </location>
</feature>
<dbReference type="CDD" id="cd06261">
    <property type="entry name" value="TM_PBP2"/>
    <property type="match status" value="1"/>
</dbReference>
<gene>
    <name evidence="9" type="ORF">DCF17_19125</name>
</gene>
<sequence>LLAFLRAIHELIWGLVLLQVLGLNPLVGVLAIAIPFGAIVSKVFSEILDETPQAPLKALLNAGVPPLSAFAYSLVPQALPNLLSYTFYRFECSLRSSAVLGIVGAGGLGYEIFLSLQSLRYEQLWTGFYALVILNGAVDVWSGVVRRRMGFTSRLDINRQPGAKTHLSPLAHLSPLTHLSPLKAPRQDWLLRLSWMGAILALPLSGWFLRLDITSLWAPRTQRLLGDLLGTGLPPLPSLAELANLANLAWLTVAMSMVAIALAGLFGLIFSLPAAQNFLLPGGLLRPIGQNGGQNGGFALGAYALLVISRLVLLVSRAIPAPIWALVLLYVLFPGVLPGALALALHNFGILGRLMAEVNENLDDRPVRALSALGAGPIAVVAYGIWPQNLGRFLAYILYRWEVCLRETVIVGLVGAGGLGRLLTEQISSFDYSGVTVTLAVFVALTFAVDAVSQQLRGVLRE</sequence>
<comment type="subcellular location">
    <subcellularLocation>
        <location evidence="1 7">Cell membrane</location>
        <topology evidence="1 7">Multi-pass membrane protein</topology>
    </subcellularLocation>
</comment>
<feature type="transmembrane region" description="Helical" evidence="7">
    <location>
        <begin position="128"/>
        <end position="145"/>
    </location>
</feature>
<keyword evidence="2 7" id="KW-0813">Transport</keyword>
<evidence type="ECO:0000256" key="7">
    <source>
        <dbReference type="RuleBase" id="RU363032"/>
    </source>
</evidence>
<accession>A0A2W4VTC6</accession>
<dbReference type="Proteomes" id="UP000249081">
    <property type="component" value="Unassembled WGS sequence"/>
</dbReference>
<evidence type="ECO:0000256" key="5">
    <source>
        <dbReference type="ARBA" id="ARBA00022989"/>
    </source>
</evidence>
<dbReference type="Pfam" id="PF00528">
    <property type="entry name" value="BPD_transp_1"/>
    <property type="match status" value="2"/>
</dbReference>
<feature type="non-terminal residue" evidence="9">
    <location>
        <position position="1"/>
    </location>
</feature>
<feature type="transmembrane region" description="Helical" evidence="7">
    <location>
        <begin position="366"/>
        <end position="386"/>
    </location>
</feature>
<dbReference type="AlphaFoldDB" id="A0A2W4VTC6"/>
<comment type="caution">
    <text evidence="9">The sequence shown here is derived from an EMBL/GenBank/DDBJ whole genome shotgun (WGS) entry which is preliminary data.</text>
</comment>
<feature type="transmembrane region" description="Helical" evidence="7">
    <location>
        <begin position="12"/>
        <end position="38"/>
    </location>
</feature>
<reference evidence="10" key="1">
    <citation type="submission" date="2018-04" db="EMBL/GenBank/DDBJ databases">
        <authorList>
            <person name="Cornet L."/>
        </authorList>
    </citation>
    <scope>NUCLEOTIDE SEQUENCE [LARGE SCALE GENOMIC DNA]</scope>
</reference>
<evidence type="ECO:0000256" key="3">
    <source>
        <dbReference type="ARBA" id="ARBA00022475"/>
    </source>
</evidence>
<evidence type="ECO:0000313" key="9">
    <source>
        <dbReference type="EMBL" id="PZO35190.1"/>
    </source>
</evidence>
<name>A0A2W4VTC6_9CYAN</name>
<proteinExistence type="inferred from homology"/>
<evidence type="ECO:0000256" key="6">
    <source>
        <dbReference type="ARBA" id="ARBA00023136"/>
    </source>
</evidence>
<evidence type="ECO:0000259" key="8">
    <source>
        <dbReference type="PROSITE" id="PS50928"/>
    </source>
</evidence>
<feature type="transmembrane region" description="Helical" evidence="7">
    <location>
        <begin position="296"/>
        <end position="315"/>
    </location>
</feature>
<dbReference type="GO" id="GO:0005886">
    <property type="term" value="C:plasma membrane"/>
    <property type="evidence" value="ECO:0007669"/>
    <property type="project" value="UniProtKB-SubCell"/>
</dbReference>
<evidence type="ECO:0000256" key="4">
    <source>
        <dbReference type="ARBA" id="ARBA00022692"/>
    </source>
</evidence>
<comment type="similarity">
    <text evidence="7">Belongs to the binding-protein-dependent transport system permease family.</text>
</comment>
<keyword evidence="3" id="KW-1003">Cell membrane</keyword>
<feature type="transmembrane region" description="Helical" evidence="7">
    <location>
        <begin position="189"/>
        <end position="209"/>
    </location>
</feature>
<keyword evidence="5 7" id="KW-1133">Transmembrane helix</keyword>
<feature type="transmembrane region" description="Helical" evidence="7">
    <location>
        <begin position="432"/>
        <end position="452"/>
    </location>
</feature>
<feature type="transmembrane region" description="Helical" evidence="7">
    <location>
        <begin position="58"/>
        <end position="75"/>
    </location>
</feature>
<protein>
    <submittedName>
        <fullName evidence="9">Phosphate ABC transporter permease</fullName>
    </submittedName>
</protein>
<keyword evidence="6 7" id="KW-0472">Membrane</keyword>
<dbReference type="Gene3D" id="1.10.3720.10">
    <property type="entry name" value="MetI-like"/>
    <property type="match status" value="2"/>
</dbReference>
<feature type="transmembrane region" description="Helical" evidence="7">
    <location>
        <begin position="321"/>
        <end position="345"/>
    </location>
</feature>
<dbReference type="InterPro" id="IPR000515">
    <property type="entry name" value="MetI-like"/>
</dbReference>
<evidence type="ECO:0000313" key="10">
    <source>
        <dbReference type="Proteomes" id="UP000249081"/>
    </source>
</evidence>
<feature type="domain" description="ABC transmembrane type-1" evidence="8">
    <location>
        <begin position="249"/>
        <end position="453"/>
    </location>
</feature>
<evidence type="ECO:0000256" key="2">
    <source>
        <dbReference type="ARBA" id="ARBA00022448"/>
    </source>
</evidence>
<dbReference type="InterPro" id="IPR035906">
    <property type="entry name" value="MetI-like_sf"/>
</dbReference>
<dbReference type="SUPFAM" id="SSF161098">
    <property type="entry name" value="MetI-like"/>
    <property type="match status" value="2"/>
</dbReference>
<reference evidence="9 10" key="2">
    <citation type="submission" date="2018-06" db="EMBL/GenBank/DDBJ databases">
        <title>Metagenomic assembly of (sub)arctic Cyanobacteria and their associated microbiome from non-axenic cultures.</title>
        <authorList>
            <person name="Baurain D."/>
        </authorList>
    </citation>
    <scope>NUCLEOTIDE SEQUENCE [LARGE SCALE GENOMIC DNA]</scope>
    <source>
        <strain evidence="9">ULC041bin1</strain>
    </source>
</reference>
<feature type="transmembrane region" description="Helical" evidence="7">
    <location>
        <begin position="248"/>
        <end position="275"/>
    </location>
</feature>